<feature type="domain" description="Transglycosylase SLT" evidence="1">
    <location>
        <begin position="25"/>
        <end position="103"/>
    </location>
</feature>
<evidence type="ECO:0000313" key="2">
    <source>
        <dbReference type="EMBL" id="CAB4185951.1"/>
    </source>
</evidence>
<dbReference type="SUPFAM" id="SSF53955">
    <property type="entry name" value="Lysozyme-like"/>
    <property type="match status" value="1"/>
</dbReference>
<reference evidence="2" key="1">
    <citation type="submission" date="2020-05" db="EMBL/GenBank/DDBJ databases">
        <authorList>
            <person name="Chiriac C."/>
            <person name="Salcher M."/>
            <person name="Ghai R."/>
            <person name="Kavagutti S V."/>
        </authorList>
    </citation>
    <scope>NUCLEOTIDE SEQUENCE</scope>
</reference>
<evidence type="ECO:0000259" key="1">
    <source>
        <dbReference type="Pfam" id="PF18896"/>
    </source>
</evidence>
<dbReference type="EMBL" id="LR797439">
    <property type="protein sequence ID" value="CAB4217028.1"/>
    <property type="molecule type" value="Genomic_DNA"/>
</dbReference>
<dbReference type="InterPro" id="IPR043992">
    <property type="entry name" value="SLT_3"/>
</dbReference>
<evidence type="ECO:0000313" key="3">
    <source>
        <dbReference type="EMBL" id="CAB4217028.1"/>
    </source>
</evidence>
<dbReference type="EMBL" id="LR797083">
    <property type="protein sequence ID" value="CAB4185951.1"/>
    <property type="molecule type" value="Genomic_DNA"/>
</dbReference>
<gene>
    <name evidence="2" type="ORF">UFOVP1143_16</name>
    <name evidence="3" type="ORF">UFOVP1504_10</name>
</gene>
<dbReference type="InterPro" id="IPR023346">
    <property type="entry name" value="Lysozyme-like_dom_sf"/>
</dbReference>
<proteinExistence type="predicted"/>
<accession>A0A6J5QX36</accession>
<name>A0A6J5QX36_9CAUD</name>
<dbReference type="Pfam" id="PF18896">
    <property type="entry name" value="SLT_3"/>
    <property type="match status" value="1"/>
</dbReference>
<protein>
    <submittedName>
        <fullName evidence="2">Transglycosylase SLT domain 1</fullName>
    </submittedName>
</protein>
<organism evidence="2">
    <name type="scientific">uncultured Caudovirales phage</name>
    <dbReference type="NCBI Taxonomy" id="2100421"/>
    <lineage>
        <taxon>Viruses</taxon>
        <taxon>Duplodnaviria</taxon>
        <taxon>Heunggongvirae</taxon>
        <taxon>Uroviricota</taxon>
        <taxon>Caudoviricetes</taxon>
        <taxon>Peduoviridae</taxon>
        <taxon>Maltschvirus</taxon>
        <taxon>Maltschvirus maltsch</taxon>
    </lineage>
</organism>
<dbReference type="Gene3D" id="1.10.530.10">
    <property type="match status" value="1"/>
</dbReference>
<sequence>MIIEAALAAAVYTAPACTDPVVSVLHSAGFRGKALRYAYGIVMRESKGRAIAVSPGHDYGLFQWNRAAWSRATWWDPVRLLDPAYNAAVAFKISQGGRTWYPWDINGRGYHLGRYSSRATYRVWVQYVNAYPC</sequence>